<feature type="transmembrane region" description="Helical" evidence="1">
    <location>
        <begin position="21"/>
        <end position="40"/>
    </location>
</feature>
<dbReference type="InterPro" id="IPR010559">
    <property type="entry name" value="Sig_transdc_His_kin_internal"/>
</dbReference>
<evidence type="ECO:0000256" key="1">
    <source>
        <dbReference type="SAM" id="Phobius"/>
    </source>
</evidence>
<organism evidence="3 4">
    <name type="scientific">Undibacterium squillarum</name>
    <dbReference type="NCBI Taxonomy" id="1131567"/>
    <lineage>
        <taxon>Bacteria</taxon>
        <taxon>Pseudomonadati</taxon>
        <taxon>Pseudomonadota</taxon>
        <taxon>Betaproteobacteria</taxon>
        <taxon>Burkholderiales</taxon>
        <taxon>Oxalobacteraceae</taxon>
        <taxon>Undibacterium</taxon>
    </lineage>
</organism>
<protein>
    <submittedName>
        <fullName evidence="3">Alginate O-acetyltransferase</fullName>
    </submittedName>
</protein>
<keyword evidence="1" id="KW-0472">Membrane</keyword>
<dbReference type="InterPro" id="IPR036890">
    <property type="entry name" value="HATPase_C_sf"/>
</dbReference>
<gene>
    <name evidence="3" type="ORF">GCM10010946_04140</name>
</gene>
<keyword evidence="1" id="KW-1133">Transmembrane helix</keyword>
<dbReference type="RefSeq" id="WP_189355342.1">
    <property type="nucleotide sequence ID" value="NZ_BMYU01000001.1"/>
</dbReference>
<dbReference type="Proteomes" id="UP000653343">
    <property type="component" value="Unassembled WGS sequence"/>
</dbReference>
<dbReference type="EMBL" id="BMYU01000001">
    <property type="protein sequence ID" value="GGX30321.1"/>
    <property type="molecule type" value="Genomic_DNA"/>
</dbReference>
<sequence length="345" mass="38744">MRKTENTQVLEAFIPDCCNTGVLFRILAAVSGGLFLILAARGESGLLLVQNFAEAVALMVPVVLGSVLMLCKLRMLMPKAGLHPWLQRLSCGLVPALLIWVVAELFRLADVLDVIYPRFQRLPVMTIVFVTGMALQRYFELRTRAYSPVLAEARLQALQARIRPHFLFNSLNTVLSLIRQDPRRAERVLEDLSDLFRALMRDARIMISLEDELQLCKQYLAIESVRLGERLQTDWQITGLSDADIREIQVPALLLQPLIENAVHYGVEPSLQVATVSIHLKKSLNKVDVTVKNPQHTPGYAASGNQIALDNIRQRLSLLYDVEAGMTSEALNSEFVVKLYFPAKK</sequence>
<evidence type="ECO:0000313" key="4">
    <source>
        <dbReference type="Proteomes" id="UP000653343"/>
    </source>
</evidence>
<evidence type="ECO:0000259" key="2">
    <source>
        <dbReference type="Pfam" id="PF06580"/>
    </source>
</evidence>
<feature type="transmembrane region" description="Helical" evidence="1">
    <location>
        <begin position="85"/>
        <end position="102"/>
    </location>
</feature>
<keyword evidence="1" id="KW-0812">Transmembrane</keyword>
<dbReference type="InterPro" id="IPR050640">
    <property type="entry name" value="Bact_2-comp_sensor_kinase"/>
</dbReference>
<dbReference type="PANTHER" id="PTHR34220">
    <property type="entry name" value="SENSOR HISTIDINE KINASE YPDA"/>
    <property type="match status" value="1"/>
</dbReference>
<dbReference type="PANTHER" id="PTHR34220:SF7">
    <property type="entry name" value="SENSOR HISTIDINE KINASE YPDA"/>
    <property type="match status" value="1"/>
</dbReference>
<feature type="domain" description="Signal transduction histidine kinase internal region" evidence="2">
    <location>
        <begin position="153"/>
        <end position="231"/>
    </location>
</feature>
<feature type="transmembrane region" description="Helical" evidence="1">
    <location>
        <begin position="52"/>
        <end position="73"/>
    </location>
</feature>
<name>A0ABQ2XST5_9BURK</name>
<keyword evidence="4" id="KW-1185">Reference proteome</keyword>
<reference evidence="4" key="1">
    <citation type="journal article" date="2019" name="Int. J. Syst. Evol. Microbiol.">
        <title>The Global Catalogue of Microorganisms (GCM) 10K type strain sequencing project: providing services to taxonomists for standard genome sequencing and annotation.</title>
        <authorList>
            <consortium name="The Broad Institute Genomics Platform"/>
            <consortium name="The Broad Institute Genome Sequencing Center for Infectious Disease"/>
            <person name="Wu L."/>
            <person name="Ma J."/>
        </authorList>
    </citation>
    <scope>NUCLEOTIDE SEQUENCE [LARGE SCALE GENOMIC DNA]</scope>
    <source>
        <strain evidence="4">KCTC 23917</strain>
    </source>
</reference>
<evidence type="ECO:0000313" key="3">
    <source>
        <dbReference type="EMBL" id="GGX30321.1"/>
    </source>
</evidence>
<comment type="caution">
    <text evidence="3">The sequence shown here is derived from an EMBL/GenBank/DDBJ whole genome shotgun (WGS) entry which is preliminary data.</text>
</comment>
<accession>A0ABQ2XST5</accession>
<proteinExistence type="predicted"/>
<dbReference type="Pfam" id="PF06580">
    <property type="entry name" value="His_kinase"/>
    <property type="match status" value="1"/>
</dbReference>
<dbReference type="Gene3D" id="3.30.565.10">
    <property type="entry name" value="Histidine kinase-like ATPase, C-terminal domain"/>
    <property type="match status" value="1"/>
</dbReference>